<evidence type="ECO:0000313" key="2">
    <source>
        <dbReference type="EMBL" id="AHJ97536.1"/>
    </source>
</evidence>
<feature type="domain" description="Amidohydrolase-related" evidence="1">
    <location>
        <begin position="376"/>
        <end position="450"/>
    </location>
</feature>
<dbReference type="InterPro" id="IPR051781">
    <property type="entry name" value="Metallo-dep_Hydrolase"/>
</dbReference>
<evidence type="ECO:0000313" key="3">
    <source>
        <dbReference type="Proteomes" id="UP000019423"/>
    </source>
</evidence>
<dbReference type="SUPFAM" id="SSF51556">
    <property type="entry name" value="Metallo-dependent hydrolases"/>
    <property type="match status" value="1"/>
</dbReference>
<dbReference type="PANTHER" id="PTHR43135">
    <property type="entry name" value="ALPHA-D-RIBOSE 1-METHYLPHOSPHONATE 5-TRIPHOSPHATE DIPHOSPHATASE"/>
    <property type="match status" value="1"/>
</dbReference>
<dbReference type="Gene3D" id="2.30.40.10">
    <property type="entry name" value="Urease, subunit C, domain 1"/>
    <property type="match status" value="2"/>
</dbReference>
<dbReference type="KEGG" id="hsw:Hsw_1941"/>
<keyword evidence="3" id="KW-1185">Reference proteome</keyword>
<dbReference type="InterPro" id="IPR032466">
    <property type="entry name" value="Metal_Hydrolase"/>
</dbReference>
<dbReference type="InterPro" id="IPR006680">
    <property type="entry name" value="Amidohydro-rel"/>
</dbReference>
<organism evidence="2 3">
    <name type="scientific">Hymenobacter swuensis DY53</name>
    <dbReference type="NCBI Taxonomy" id="1227739"/>
    <lineage>
        <taxon>Bacteria</taxon>
        <taxon>Pseudomonadati</taxon>
        <taxon>Bacteroidota</taxon>
        <taxon>Cytophagia</taxon>
        <taxon>Cytophagales</taxon>
        <taxon>Hymenobacteraceae</taxon>
        <taxon>Hymenobacter</taxon>
    </lineage>
</organism>
<accession>W8F4L8</accession>
<dbReference type="Proteomes" id="UP000019423">
    <property type="component" value="Chromosome"/>
</dbReference>
<gene>
    <name evidence="2" type="ORF">Hsw_1941</name>
</gene>
<proteinExistence type="predicted"/>
<evidence type="ECO:0000259" key="1">
    <source>
        <dbReference type="Pfam" id="PF01979"/>
    </source>
</evidence>
<reference evidence="2 3" key="1">
    <citation type="submission" date="2014-01" db="EMBL/GenBank/DDBJ databases">
        <title>Complete genome sequence of ionizing-radiation resistance bacterium Hymenobacter swuensis DY53.</title>
        <authorList>
            <person name="Jung J.-H."/>
            <person name="Jeong S.-W."/>
            <person name="Joe M.-H."/>
            <person name="Cho y.-j."/>
            <person name="Kim M.-K."/>
            <person name="Lim S.-Y."/>
        </authorList>
    </citation>
    <scope>NUCLEOTIDE SEQUENCE [LARGE SCALE GENOMIC DNA]</scope>
    <source>
        <strain evidence="2 3">DY53</strain>
    </source>
</reference>
<dbReference type="EMBL" id="CP007145">
    <property type="protein sequence ID" value="AHJ97536.1"/>
    <property type="molecule type" value="Genomic_DNA"/>
</dbReference>
<dbReference type="Pfam" id="PF01979">
    <property type="entry name" value="Amidohydro_1"/>
    <property type="match status" value="1"/>
</dbReference>
<sequence length="479" mass="50516">MACLSFTAGQAQTPPIAPPHPLPAAGLLVISHVNIVDVVREYVLEDRTVVVRDGCIESVGKQAPTGRAVQRLNGRGLYLVPGLWDSRVCVLDAAADVQALPLYVAYGITSIRDQSTGRPRAELLAIVRALESGQQSSPRIELAGGVVDGPNGAGRHRAATRAEGRAQAEALLQEGWRGLTTTVQLPREAYLGVAEAARTWHVPLVGPIPEAVLALEAASAGHRWIEGTDKLLLGCSTREEELAAARAHSLAGSQPLGDLPARIAGQQKAIAASFSLARCQVLGQALARQQTVVIPMLLTGAAQQHRDLTPNDARLRYVPAAVRQQWAAAEARRPAEAAHAIDSLRRRMVAEFQRLGVPLMAGSGAGGPVPYVFHGASLLDELDCLVAAGLSPGQALQAATVVPAIAAGHRFDLGQIAPDYHADLLLLEGNPLEDIRNLRRVRAVVLRGRVLNQSALAALAADAARSAQLARPEPAASTH</sequence>
<dbReference type="eggNOG" id="COG1228">
    <property type="taxonomic scope" value="Bacteria"/>
</dbReference>
<dbReference type="InterPro" id="IPR011059">
    <property type="entry name" value="Metal-dep_hydrolase_composite"/>
</dbReference>
<dbReference type="HOGENOM" id="CLU_023620_4_1_10"/>
<name>W8F4L8_9BACT</name>
<dbReference type="SUPFAM" id="SSF51338">
    <property type="entry name" value="Composite domain of metallo-dependent hydrolases"/>
    <property type="match status" value="1"/>
</dbReference>
<dbReference type="GO" id="GO:0016810">
    <property type="term" value="F:hydrolase activity, acting on carbon-nitrogen (but not peptide) bonds"/>
    <property type="evidence" value="ECO:0007669"/>
    <property type="project" value="InterPro"/>
</dbReference>
<protein>
    <recommendedName>
        <fullName evidence="1">Amidohydrolase-related domain-containing protein</fullName>
    </recommendedName>
</protein>
<dbReference type="PANTHER" id="PTHR43135:SF3">
    <property type="entry name" value="ALPHA-D-RIBOSE 1-METHYLPHOSPHONATE 5-TRIPHOSPHATE DIPHOSPHATASE"/>
    <property type="match status" value="1"/>
</dbReference>
<dbReference type="STRING" id="1227739.Hsw_1941"/>
<dbReference type="PATRIC" id="fig|1227739.3.peg.2159"/>
<dbReference type="AlphaFoldDB" id="W8F4L8"/>